<comment type="caution">
    <text evidence="1">The sequence shown here is derived from an EMBL/GenBank/DDBJ whole genome shotgun (WGS) entry which is preliminary data.</text>
</comment>
<reference evidence="1 2" key="1">
    <citation type="submission" date="2018-06" db="EMBL/GenBank/DDBJ databases">
        <title>Thermoflavimicrobium daqus sp. nov., a thermophilic microbe isolated from Moutai-flavour Daqu.</title>
        <authorList>
            <person name="Wang X."/>
            <person name="Zhou H."/>
        </authorList>
    </citation>
    <scope>NUCLEOTIDE SEQUENCE [LARGE SCALE GENOMIC DNA]</scope>
    <source>
        <strain evidence="1 2">FBKL4.011</strain>
    </source>
</reference>
<gene>
    <name evidence="1" type="ORF">DL897_15875</name>
</gene>
<sequence length="104" mass="11691">MNIQLSPLAAAKLKLILLDEKGDQPLAVRIIPLTSGCSTPSFAIELTEIRPEFKIQNEQGIDFAWLPHEDAWMDGLVIELNRENGKFSIFHPNPPFMSDCQLDT</sequence>
<accession>A0A364K1J5</accession>
<dbReference type="Proteomes" id="UP000251213">
    <property type="component" value="Unassembled WGS sequence"/>
</dbReference>
<keyword evidence="2" id="KW-1185">Reference proteome</keyword>
<dbReference type="SUPFAM" id="SSF89360">
    <property type="entry name" value="HesB-like domain"/>
    <property type="match status" value="1"/>
</dbReference>
<dbReference type="RefSeq" id="WP_113660106.1">
    <property type="nucleotide sequence ID" value="NZ_KZ845674.1"/>
</dbReference>
<evidence type="ECO:0000313" key="2">
    <source>
        <dbReference type="Proteomes" id="UP000251213"/>
    </source>
</evidence>
<evidence type="ECO:0008006" key="3">
    <source>
        <dbReference type="Google" id="ProtNLM"/>
    </source>
</evidence>
<dbReference type="EMBL" id="QJKK01000012">
    <property type="protein sequence ID" value="RAL21894.1"/>
    <property type="molecule type" value="Genomic_DNA"/>
</dbReference>
<name>A0A364K1J5_9BACL</name>
<organism evidence="1 2">
    <name type="scientific">Thermoflavimicrobium daqui</name>
    <dbReference type="NCBI Taxonomy" id="2137476"/>
    <lineage>
        <taxon>Bacteria</taxon>
        <taxon>Bacillati</taxon>
        <taxon>Bacillota</taxon>
        <taxon>Bacilli</taxon>
        <taxon>Bacillales</taxon>
        <taxon>Thermoactinomycetaceae</taxon>
        <taxon>Thermoflavimicrobium</taxon>
    </lineage>
</organism>
<dbReference type="OrthoDB" id="2990822at2"/>
<dbReference type="AlphaFoldDB" id="A0A364K1J5"/>
<reference evidence="1 2" key="2">
    <citation type="submission" date="2018-06" db="EMBL/GenBank/DDBJ databases">
        <authorList>
            <person name="Zhirakovskaya E."/>
        </authorList>
    </citation>
    <scope>NUCLEOTIDE SEQUENCE [LARGE SCALE GENOMIC DNA]</scope>
    <source>
        <strain evidence="1 2">FBKL4.011</strain>
    </source>
</reference>
<proteinExistence type="predicted"/>
<dbReference type="InterPro" id="IPR035903">
    <property type="entry name" value="HesB-like_dom_sf"/>
</dbReference>
<dbReference type="Gene3D" id="2.60.300.12">
    <property type="entry name" value="HesB-like domain"/>
    <property type="match status" value="1"/>
</dbReference>
<evidence type="ECO:0000313" key="1">
    <source>
        <dbReference type="EMBL" id="RAL21894.1"/>
    </source>
</evidence>
<protein>
    <recommendedName>
        <fullName evidence="3">Fe-S cluster assembly iron-binding protein IscA</fullName>
    </recommendedName>
</protein>